<dbReference type="STRING" id="78345.BMERY_0708"/>
<protein>
    <submittedName>
        <fullName evidence="2">Uncharacterized protein</fullName>
    </submittedName>
</protein>
<sequence>MNLAETAGTDLSTLVSSFTGPMGTQFAAAAPAVIGAAAAIAVVLWGVPKLISFFKHSAK</sequence>
<keyword evidence="1" id="KW-0472">Membrane</keyword>
<gene>
    <name evidence="2" type="ORF">BMERY_0708</name>
</gene>
<keyword evidence="3" id="KW-1185">Reference proteome</keyword>
<proteinExistence type="predicted"/>
<evidence type="ECO:0000313" key="2">
    <source>
        <dbReference type="EMBL" id="KFI70229.1"/>
    </source>
</evidence>
<name>A0A087BGS9_9BIFI</name>
<comment type="caution">
    <text evidence="2">The sequence shown here is derived from an EMBL/GenBank/DDBJ whole genome shotgun (WGS) entry which is preliminary data.</text>
</comment>
<keyword evidence="1" id="KW-1133">Transmembrane helix</keyword>
<evidence type="ECO:0000313" key="3">
    <source>
        <dbReference type="Proteomes" id="UP000029060"/>
    </source>
</evidence>
<keyword evidence="1" id="KW-0812">Transmembrane</keyword>
<evidence type="ECO:0000256" key="1">
    <source>
        <dbReference type="SAM" id="Phobius"/>
    </source>
</evidence>
<organism evidence="2 3">
    <name type="scientific">Bifidobacterium merycicum</name>
    <dbReference type="NCBI Taxonomy" id="78345"/>
    <lineage>
        <taxon>Bacteria</taxon>
        <taxon>Bacillati</taxon>
        <taxon>Actinomycetota</taxon>
        <taxon>Actinomycetes</taxon>
        <taxon>Bifidobacteriales</taxon>
        <taxon>Bifidobacteriaceae</taxon>
        <taxon>Bifidobacterium</taxon>
    </lineage>
</organism>
<feature type="transmembrane region" description="Helical" evidence="1">
    <location>
        <begin position="26"/>
        <end position="47"/>
    </location>
</feature>
<dbReference type="AlphaFoldDB" id="A0A087BGS9"/>
<dbReference type="EMBL" id="JGZC01000006">
    <property type="protein sequence ID" value="KFI70229.1"/>
    <property type="molecule type" value="Genomic_DNA"/>
</dbReference>
<dbReference type="Proteomes" id="UP000029060">
    <property type="component" value="Unassembled WGS sequence"/>
</dbReference>
<dbReference type="RefSeq" id="WP_033523957.1">
    <property type="nucleotide sequence ID" value="NZ_CAMGZS010000002.1"/>
</dbReference>
<accession>A0A087BGS9</accession>
<reference evidence="2 3" key="1">
    <citation type="submission" date="2014-03" db="EMBL/GenBank/DDBJ databases">
        <title>Genomics of Bifidobacteria.</title>
        <authorList>
            <person name="Ventura M."/>
            <person name="Milani C."/>
            <person name="Lugli G.A."/>
        </authorList>
    </citation>
    <scope>NUCLEOTIDE SEQUENCE [LARGE SCALE GENOMIC DNA]</scope>
    <source>
        <strain evidence="2 3">LMG 11341</strain>
    </source>
</reference>